<dbReference type="InterPro" id="IPR031545">
    <property type="entry name" value="SRP72_TPR-like"/>
</dbReference>
<feature type="transmembrane region" description="Helical" evidence="11">
    <location>
        <begin position="690"/>
        <end position="706"/>
    </location>
</feature>
<dbReference type="GO" id="GO:0005789">
    <property type="term" value="C:endoplasmic reticulum membrane"/>
    <property type="evidence" value="ECO:0007669"/>
    <property type="project" value="UniProtKB-SubCell"/>
</dbReference>
<feature type="transmembrane region" description="Helical" evidence="11">
    <location>
        <begin position="641"/>
        <end position="658"/>
    </location>
</feature>
<dbReference type="Proteomes" id="UP000305647">
    <property type="component" value="Unassembled WGS sequence"/>
</dbReference>
<keyword evidence="5" id="KW-0808">Transferase</keyword>
<keyword evidence="7" id="KW-0256">Endoplasmic reticulum</keyword>
<dbReference type="SUPFAM" id="SSF53649">
    <property type="entry name" value="Alkaline phosphatase-like"/>
    <property type="match status" value="1"/>
</dbReference>
<evidence type="ECO:0000256" key="7">
    <source>
        <dbReference type="ARBA" id="ARBA00022824"/>
    </source>
</evidence>
<dbReference type="InterPro" id="IPR039524">
    <property type="entry name" value="PIGO/GPI13"/>
</dbReference>
<dbReference type="Pfam" id="PF01663">
    <property type="entry name" value="Phosphodiest"/>
    <property type="match status" value="1"/>
</dbReference>
<keyword evidence="8 11" id="KW-1133">Transmembrane helix</keyword>
<dbReference type="Gene3D" id="3.40.720.10">
    <property type="entry name" value="Alkaline Phosphatase, subunit A"/>
    <property type="match status" value="1"/>
</dbReference>
<dbReference type="InterPro" id="IPR002591">
    <property type="entry name" value="Phosphodiest/P_Trfase"/>
</dbReference>
<dbReference type="GO" id="GO:0006506">
    <property type="term" value="P:GPI anchor biosynthetic process"/>
    <property type="evidence" value="ECO:0007669"/>
    <property type="project" value="UniProtKB-UniPathway"/>
</dbReference>
<dbReference type="InterPro" id="IPR011990">
    <property type="entry name" value="TPR-like_helical_dom_sf"/>
</dbReference>
<evidence type="ECO:0000256" key="1">
    <source>
        <dbReference type="ARBA" id="ARBA00004477"/>
    </source>
</evidence>
<evidence type="ECO:0000313" key="12">
    <source>
        <dbReference type="EMBL" id="TIC34231.1"/>
    </source>
</evidence>
<feature type="transmembrane region" description="Helical" evidence="11">
    <location>
        <begin position="877"/>
        <end position="894"/>
    </location>
</feature>
<evidence type="ECO:0000256" key="9">
    <source>
        <dbReference type="ARBA" id="ARBA00023136"/>
    </source>
</evidence>
<comment type="pathway">
    <text evidence="2">Glycolipid biosynthesis; glycosylphosphatidylinositol-anchor biosynthesis.</text>
</comment>
<dbReference type="AlphaFoldDB" id="A0A4T0RA36"/>
<feature type="transmembrane region" description="Helical" evidence="11">
    <location>
        <begin position="999"/>
        <end position="1024"/>
    </location>
</feature>
<feature type="transmembrane region" description="Helical" evidence="11">
    <location>
        <begin position="718"/>
        <end position="737"/>
    </location>
</feature>
<evidence type="ECO:0000313" key="13">
    <source>
        <dbReference type="Proteomes" id="UP000305647"/>
    </source>
</evidence>
<dbReference type="Pfam" id="PF17004">
    <property type="entry name" value="SRP_TPR_like"/>
    <property type="match status" value="1"/>
</dbReference>
<dbReference type="GO" id="GO:0051377">
    <property type="term" value="F:mannose-ethanolamine phosphotransferase activity"/>
    <property type="evidence" value="ECO:0007669"/>
    <property type="project" value="InterPro"/>
</dbReference>
<evidence type="ECO:0000256" key="10">
    <source>
        <dbReference type="ARBA" id="ARBA00023180"/>
    </source>
</evidence>
<keyword evidence="10" id="KW-0325">Glycoprotein</keyword>
<feature type="transmembrane region" description="Helical" evidence="11">
    <location>
        <begin position="836"/>
        <end position="856"/>
    </location>
</feature>
<keyword evidence="6 11" id="KW-0812">Transmembrane</keyword>
<dbReference type="UniPathway" id="UPA00196"/>
<comment type="subcellular location">
    <subcellularLocation>
        <location evidence="1">Endoplasmic reticulum membrane</location>
        <topology evidence="1">Multi-pass membrane protein</topology>
    </subcellularLocation>
</comment>
<evidence type="ECO:0000256" key="8">
    <source>
        <dbReference type="ARBA" id="ARBA00022989"/>
    </source>
</evidence>
<dbReference type="InterPro" id="IPR037675">
    <property type="entry name" value="PIG-O_N"/>
</dbReference>
<organism evidence="12 13">
    <name type="scientific">Wallemia mellicola</name>
    <dbReference type="NCBI Taxonomy" id="1708541"/>
    <lineage>
        <taxon>Eukaryota</taxon>
        <taxon>Fungi</taxon>
        <taxon>Dikarya</taxon>
        <taxon>Basidiomycota</taxon>
        <taxon>Wallemiomycotina</taxon>
        <taxon>Wallemiomycetes</taxon>
        <taxon>Wallemiales</taxon>
        <taxon>Wallemiaceae</taxon>
        <taxon>Wallemia</taxon>
    </lineage>
</organism>
<name>A0A4T0RA36_9BASI</name>
<feature type="transmembrane region" description="Helical" evidence="11">
    <location>
        <begin position="900"/>
        <end position="917"/>
    </location>
</feature>
<dbReference type="PANTHER" id="PTHR23071">
    <property type="entry name" value="PHOSPHATIDYLINOSITOL GLYCAN"/>
    <property type="match status" value="1"/>
</dbReference>
<feature type="transmembrane region" description="Helical" evidence="11">
    <location>
        <begin position="757"/>
        <end position="778"/>
    </location>
</feature>
<feature type="transmembrane region" description="Helical" evidence="11">
    <location>
        <begin position="790"/>
        <end position="812"/>
    </location>
</feature>
<evidence type="ECO:0000256" key="4">
    <source>
        <dbReference type="ARBA" id="ARBA00022502"/>
    </source>
</evidence>
<keyword evidence="9 11" id="KW-0472">Membrane</keyword>
<gene>
    <name evidence="12" type="ORF">E3Q10_00364</name>
</gene>
<accession>A0A4T0RA36</accession>
<evidence type="ECO:0000256" key="6">
    <source>
        <dbReference type="ARBA" id="ARBA00022692"/>
    </source>
</evidence>
<reference evidence="12 13" key="1">
    <citation type="submission" date="2019-03" db="EMBL/GenBank/DDBJ databases">
        <title>Sequencing 25 genomes of Wallemia mellicola.</title>
        <authorList>
            <person name="Gostincar C."/>
        </authorList>
    </citation>
    <scope>NUCLEOTIDE SEQUENCE [LARGE SCALE GENOMIC DNA]</scope>
    <source>
        <strain evidence="12 13">EXF-8738</strain>
    </source>
</reference>
<evidence type="ECO:0000256" key="11">
    <source>
        <dbReference type="SAM" id="Phobius"/>
    </source>
</evidence>
<evidence type="ECO:0000256" key="5">
    <source>
        <dbReference type="ARBA" id="ARBA00022679"/>
    </source>
</evidence>
<dbReference type="EMBL" id="SPRO01000002">
    <property type="protein sequence ID" value="TIC34231.1"/>
    <property type="molecule type" value="Genomic_DNA"/>
</dbReference>
<feature type="transmembrane region" description="Helical" evidence="11">
    <location>
        <begin position="1077"/>
        <end position="1101"/>
    </location>
</feature>
<proteinExistence type="inferred from homology"/>
<keyword evidence="4" id="KW-0337">GPI-anchor biosynthesis</keyword>
<dbReference type="CDD" id="cd16023">
    <property type="entry name" value="GPI_EPT_3"/>
    <property type="match status" value="1"/>
</dbReference>
<feature type="transmembrane region" description="Helical" evidence="11">
    <location>
        <begin position="574"/>
        <end position="596"/>
    </location>
</feature>
<dbReference type="Gene3D" id="1.25.40.10">
    <property type="entry name" value="Tetratricopeptide repeat domain"/>
    <property type="match status" value="1"/>
</dbReference>
<sequence length="1115" mass="124649">MITKTVNYKKLPPKEEKSKEVRIPKLYKRLYSQITNGYYKNALQTTSKLLNLEGNNDELIKTKLFLLLQLDSYNQALSLTENSSFDFEEAYTNYRLKKNTSTSSGNDRKWSILQAQLAYRQADYQSAINLYQSLLSDLDPNDDEYHDIETNLKAAKESLDFHSHGYLTAIEELNVPPLDVLESNPAPFPENYNPQNTTVDLKSTTLVDNKSQKIEKQKQKRRQEMHSKYANKNIPIDSERESPDNSLLYHTYVDPPTTTLQRIKGLTTGSLPTFIDIGNAFSGTSIEEDSLIRQLKNAHKKTAFVGDDTWMSVFPDSFDEQFPYDSFNVEDLHSVDNGVTKHIFPLIANNTDFIIGHFLGVDHVGHRVGPSHETMSSKLKQMNDVLTRVVEAIDDDTLLVVMGDHGMDSRGDHGGDSELETSAALWMYSKQKPLTNSKARTFANSLPHHQGHRTIQQIDTLPSLSLLLGLAIPFNNLGGIIPELFPIPSVLRQAQDVTSNQIWKYLKSYAKGQSGHEIKPFLQSLQQKLNLAKEAKSLEEGSYFNKDHTSYYLYSDFFNSTLQSCRSIWAQFDALLMLSGGLLLLMSLPILVGVFNRAGRNSSCDWMKVAVRDAQKAAPWALVVASFFSIALLKGKHIESIIFIICFAVELALSYAVPPLSIPKALDLFGILSHLAIFLSNSYVLWEDRVLLVILQTPILFSLVRAPYANQARMKKQLAIASALIAFTLRLMAGSTVCREELGGWCAVTFYETSSSSLSPAWVYATLIPSAIATYFVLRYSLNVSASFAGFAGIFVGGFTLSLVLGSSYWLLDLLEMKTPSYVLITIKTTLARTNILFAGVVGYTFWYVSTLCIDIKEENRQDGKREVKVLGFSNSYGAYYLLFMLPAFALMWLTNLPTGQLALFGCLIVILVFLELTDYQNDEKALDKLLKRPSKYTKKDGKMVAPPQPRPALWRSAWLAQLGYLLYYSTGHQAVLSTLQWKAAFIGFPKLTYPYAPLLVSINTLSGFILVSLAVPLLVYWKVAPKVNASQSLNTNILRAGSGFVLYNTLITLATLIAAAHFRRHLMVWKVFAPRFMLGGLALLATDATLLAAISLGASITSTKVSRVFKTTAT</sequence>
<dbReference type="PANTHER" id="PTHR23071:SF1">
    <property type="entry name" value="GPI ETHANOLAMINE PHOSPHATE TRANSFERASE 3"/>
    <property type="match status" value="1"/>
</dbReference>
<feature type="transmembrane region" description="Helical" evidence="11">
    <location>
        <begin position="1045"/>
        <end position="1065"/>
    </location>
</feature>
<comment type="caution">
    <text evidence="12">The sequence shown here is derived from an EMBL/GenBank/DDBJ whole genome shotgun (WGS) entry which is preliminary data.</text>
</comment>
<dbReference type="InterPro" id="IPR017850">
    <property type="entry name" value="Alkaline_phosphatase_core_sf"/>
</dbReference>
<comment type="similarity">
    <text evidence="3">Belongs to the PIGG/PIGN/PIGO family. PIGO subfamily.</text>
</comment>
<evidence type="ECO:0000256" key="3">
    <source>
        <dbReference type="ARBA" id="ARBA00008695"/>
    </source>
</evidence>
<protein>
    <submittedName>
        <fullName evidence="12">Uncharacterized protein</fullName>
    </submittedName>
</protein>
<evidence type="ECO:0000256" key="2">
    <source>
        <dbReference type="ARBA" id="ARBA00004687"/>
    </source>
</evidence>